<organism evidence="3 4">
    <name type="scientific">Halobacillus salinus</name>
    <dbReference type="NCBI Taxonomy" id="192814"/>
    <lineage>
        <taxon>Bacteria</taxon>
        <taxon>Bacillati</taxon>
        <taxon>Bacillota</taxon>
        <taxon>Bacilli</taxon>
        <taxon>Bacillales</taxon>
        <taxon>Bacillaceae</taxon>
        <taxon>Halobacillus</taxon>
    </lineage>
</organism>
<protein>
    <submittedName>
        <fullName evidence="3">Acyl-CoA thioesterase</fullName>
    </submittedName>
</protein>
<evidence type="ECO:0000313" key="4">
    <source>
        <dbReference type="Proteomes" id="UP000297982"/>
    </source>
</evidence>
<dbReference type="OrthoDB" id="9799036at2"/>
<dbReference type="InterPro" id="IPR029069">
    <property type="entry name" value="HotDog_dom_sf"/>
</dbReference>
<evidence type="ECO:0000256" key="2">
    <source>
        <dbReference type="ARBA" id="ARBA00022801"/>
    </source>
</evidence>
<sequence length="134" mass="15606">MHEIEVNVRFCETDLLGHVNNNNYFVYMEDSRIRFFNDLGMVGNDWNFILASTKCDFLKQVYFNQTLIIKSHVVKIGNSSFHLEQDMYEKESGDLVAKGQSVIVQFDFDAQKSKALTDEMKQQLESHRQTVKEG</sequence>
<dbReference type="SUPFAM" id="SSF54637">
    <property type="entry name" value="Thioesterase/thiol ester dehydrase-isomerase"/>
    <property type="match status" value="1"/>
</dbReference>
<name>A0A4Z0H194_9BACI</name>
<dbReference type="InterPro" id="IPR050563">
    <property type="entry name" value="4-hydroxybenzoyl-CoA_TE"/>
</dbReference>
<gene>
    <name evidence="3" type="ORF">E4663_02465</name>
</gene>
<comment type="caution">
    <text evidence="3">The sequence shown here is derived from an EMBL/GenBank/DDBJ whole genome shotgun (WGS) entry which is preliminary data.</text>
</comment>
<dbReference type="CDD" id="cd00586">
    <property type="entry name" value="4HBT"/>
    <property type="match status" value="1"/>
</dbReference>
<dbReference type="EMBL" id="SRJC01000001">
    <property type="protein sequence ID" value="TGB03890.1"/>
    <property type="molecule type" value="Genomic_DNA"/>
</dbReference>
<dbReference type="Gene3D" id="3.10.129.10">
    <property type="entry name" value="Hotdog Thioesterase"/>
    <property type="match status" value="1"/>
</dbReference>
<dbReference type="AlphaFoldDB" id="A0A4Z0H194"/>
<proteinExistence type="inferred from homology"/>
<comment type="similarity">
    <text evidence="1">Belongs to the 4-hydroxybenzoyl-CoA thioesterase family.</text>
</comment>
<dbReference type="STRING" id="192814.GCA_900166575_00805"/>
<dbReference type="Pfam" id="PF13279">
    <property type="entry name" value="4HBT_2"/>
    <property type="match status" value="1"/>
</dbReference>
<dbReference type="Proteomes" id="UP000297982">
    <property type="component" value="Unassembled WGS sequence"/>
</dbReference>
<evidence type="ECO:0000313" key="3">
    <source>
        <dbReference type="EMBL" id="TGB03890.1"/>
    </source>
</evidence>
<accession>A0A4Z0H194</accession>
<keyword evidence="2" id="KW-0378">Hydrolase</keyword>
<keyword evidence="4" id="KW-1185">Reference proteome</keyword>
<dbReference type="GO" id="GO:0047617">
    <property type="term" value="F:fatty acyl-CoA hydrolase activity"/>
    <property type="evidence" value="ECO:0007669"/>
    <property type="project" value="TreeGrafter"/>
</dbReference>
<dbReference type="PANTHER" id="PTHR31793:SF27">
    <property type="entry name" value="NOVEL THIOESTERASE SUPERFAMILY DOMAIN AND SAPOSIN A-TYPE DOMAIN CONTAINING PROTEIN (0610012H03RIK)"/>
    <property type="match status" value="1"/>
</dbReference>
<evidence type="ECO:0000256" key="1">
    <source>
        <dbReference type="ARBA" id="ARBA00005953"/>
    </source>
</evidence>
<dbReference type="RefSeq" id="WP_079479246.1">
    <property type="nucleotide sequence ID" value="NZ_FVYZ01000004.1"/>
</dbReference>
<reference evidence="3 4" key="1">
    <citation type="journal article" date="2003" name="Int. J. Syst. Evol. Microbiol.">
        <title>Halobacillus salinus sp. nov., isolated from a salt lake on the coast of the East Sea in Korea.</title>
        <authorList>
            <person name="Yoon J.H."/>
            <person name="Kang K.H."/>
            <person name="Park Y.H."/>
        </authorList>
    </citation>
    <scope>NUCLEOTIDE SEQUENCE [LARGE SCALE GENOMIC DNA]</scope>
    <source>
        <strain evidence="3 4">HSL-3</strain>
    </source>
</reference>
<dbReference type="PANTHER" id="PTHR31793">
    <property type="entry name" value="4-HYDROXYBENZOYL-COA THIOESTERASE FAMILY MEMBER"/>
    <property type="match status" value="1"/>
</dbReference>